<dbReference type="Gene3D" id="3.40.50.720">
    <property type="entry name" value="NAD(P)-binding Rossmann-like Domain"/>
    <property type="match status" value="1"/>
</dbReference>
<organism evidence="4 5">
    <name type="scientific">Entotheonella factor</name>
    <dbReference type="NCBI Taxonomy" id="1429438"/>
    <lineage>
        <taxon>Bacteria</taxon>
        <taxon>Pseudomonadati</taxon>
        <taxon>Nitrospinota/Tectimicrobiota group</taxon>
        <taxon>Candidatus Tectimicrobiota</taxon>
        <taxon>Candidatus Entotheonellia</taxon>
        <taxon>Candidatus Entotheonellales</taxon>
        <taxon>Candidatus Entotheonellaceae</taxon>
        <taxon>Candidatus Entotheonella</taxon>
    </lineage>
</organism>
<evidence type="ECO:0000256" key="3">
    <source>
        <dbReference type="RuleBase" id="RU000363"/>
    </source>
</evidence>
<dbReference type="Pfam" id="PF00106">
    <property type="entry name" value="adh_short"/>
    <property type="match status" value="1"/>
</dbReference>
<evidence type="ECO:0000256" key="2">
    <source>
        <dbReference type="ARBA" id="ARBA00023002"/>
    </source>
</evidence>
<dbReference type="CDD" id="cd05233">
    <property type="entry name" value="SDR_c"/>
    <property type="match status" value="1"/>
</dbReference>
<dbReference type="GO" id="GO:0048038">
    <property type="term" value="F:quinone binding"/>
    <property type="evidence" value="ECO:0007669"/>
    <property type="project" value="TreeGrafter"/>
</dbReference>
<evidence type="ECO:0000256" key="1">
    <source>
        <dbReference type="ARBA" id="ARBA00006484"/>
    </source>
</evidence>
<keyword evidence="2" id="KW-0560">Oxidoreductase</keyword>
<dbReference type="PANTHER" id="PTHR42760:SF133">
    <property type="entry name" value="3-OXOACYL-[ACYL-CARRIER-PROTEIN] REDUCTASE"/>
    <property type="match status" value="1"/>
</dbReference>
<dbReference type="GO" id="GO:0016616">
    <property type="term" value="F:oxidoreductase activity, acting on the CH-OH group of donors, NAD or NADP as acceptor"/>
    <property type="evidence" value="ECO:0007669"/>
    <property type="project" value="TreeGrafter"/>
</dbReference>
<dbReference type="EMBL" id="AZHW01001369">
    <property type="protein sequence ID" value="ETW92823.1"/>
    <property type="molecule type" value="Genomic_DNA"/>
</dbReference>
<dbReference type="AlphaFoldDB" id="W4L413"/>
<gene>
    <name evidence="4" type="ORF">ETSY1_41950</name>
</gene>
<dbReference type="PANTHER" id="PTHR42760">
    <property type="entry name" value="SHORT-CHAIN DEHYDROGENASES/REDUCTASES FAMILY MEMBER"/>
    <property type="match status" value="1"/>
</dbReference>
<evidence type="ECO:0008006" key="6">
    <source>
        <dbReference type="Google" id="ProtNLM"/>
    </source>
</evidence>
<dbReference type="PRINTS" id="PR00081">
    <property type="entry name" value="GDHRDH"/>
</dbReference>
<dbReference type="GO" id="GO:0006633">
    <property type="term" value="P:fatty acid biosynthetic process"/>
    <property type="evidence" value="ECO:0007669"/>
    <property type="project" value="TreeGrafter"/>
</dbReference>
<sequence length="283" mass="30689">MMAEQPLQGKVAIVTGAASPIGLGRAMTEGLVRAGARVALFDLNESWLEQSTADMRGIGGEDCALPVRVNITDPADIERAINQTISELGGLHILVNNAGINQRSEGYTASDQTNDFWKLTPEQWNRVVAVNLNGPFYMSRAVVGHMLNQGWGRIIGVTTSMDTMWRKHGTPYGPSKAGHEALVAAMAQELEGTGVTANVLVPGGATLTNMTAGNTAYDQEKMIKPEVMQAPVVWLSSDASSDFTGRRIISYYWDESLPIEERLEKASWPAAWPQLGRQAIHPN</sequence>
<dbReference type="PRINTS" id="PR00080">
    <property type="entry name" value="SDRFAMILY"/>
</dbReference>
<evidence type="ECO:0000313" key="4">
    <source>
        <dbReference type="EMBL" id="ETW92823.1"/>
    </source>
</evidence>
<comment type="similarity">
    <text evidence="1 3">Belongs to the short-chain dehydrogenases/reductases (SDR) family.</text>
</comment>
<dbReference type="SUPFAM" id="SSF51735">
    <property type="entry name" value="NAD(P)-binding Rossmann-fold domains"/>
    <property type="match status" value="1"/>
</dbReference>
<dbReference type="Proteomes" id="UP000019141">
    <property type="component" value="Unassembled WGS sequence"/>
</dbReference>
<protein>
    <recommendedName>
        <fullName evidence="6">Short-chain dehydrogenase</fullName>
    </recommendedName>
</protein>
<dbReference type="HOGENOM" id="CLU_010194_1_2_7"/>
<comment type="caution">
    <text evidence="4">The sequence shown here is derived from an EMBL/GenBank/DDBJ whole genome shotgun (WGS) entry which is preliminary data.</text>
</comment>
<dbReference type="InterPro" id="IPR036291">
    <property type="entry name" value="NAD(P)-bd_dom_sf"/>
</dbReference>
<accession>W4L413</accession>
<reference evidence="4 5" key="1">
    <citation type="journal article" date="2014" name="Nature">
        <title>An environmental bacterial taxon with a large and distinct metabolic repertoire.</title>
        <authorList>
            <person name="Wilson M.C."/>
            <person name="Mori T."/>
            <person name="Ruckert C."/>
            <person name="Uria A.R."/>
            <person name="Helf M.J."/>
            <person name="Takada K."/>
            <person name="Gernert C."/>
            <person name="Steffens U.A."/>
            <person name="Heycke N."/>
            <person name="Schmitt S."/>
            <person name="Rinke C."/>
            <person name="Helfrich E.J."/>
            <person name="Brachmann A.O."/>
            <person name="Gurgui C."/>
            <person name="Wakimoto T."/>
            <person name="Kracht M."/>
            <person name="Crusemann M."/>
            <person name="Hentschel U."/>
            <person name="Abe I."/>
            <person name="Matsunaga S."/>
            <person name="Kalinowski J."/>
            <person name="Takeyama H."/>
            <person name="Piel J."/>
        </authorList>
    </citation>
    <scope>NUCLEOTIDE SEQUENCE [LARGE SCALE GENOMIC DNA]</scope>
    <source>
        <strain evidence="5">TSY1</strain>
    </source>
</reference>
<name>W4L413_ENTF1</name>
<dbReference type="InterPro" id="IPR002347">
    <property type="entry name" value="SDR_fam"/>
</dbReference>
<proteinExistence type="inferred from homology"/>
<dbReference type="PATRIC" id="fig|1429438.4.peg.7847"/>
<keyword evidence="5" id="KW-1185">Reference proteome</keyword>
<evidence type="ECO:0000313" key="5">
    <source>
        <dbReference type="Proteomes" id="UP000019141"/>
    </source>
</evidence>